<dbReference type="EMBL" id="MU826827">
    <property type="protein sequence ID" value="KAJ7374901.1"/>
    <property type="molecule type" value="Genomic_DNA"/>
</dbReference>
<dbReference type="Gene3D" id="3.40.33.10">
    <property type="entry name" value="CAP"/>
    <property type="match status" value="1"/>
</dbReference>
<evidence type="ECO:0000313" key="3">
    <source>
        <dbReference type="Proteomes" id="UP001163046"/>
    </source>
</evidence>
<dbReference type="InterPro" id="IPR035940">
    <property type="entry name" value="CAP_sf"/>
</dbReference>
<gene>
    <name evidence="2" type="ORF">OS493_005257</name>
</gene>
<evidence type="ECO:0000256" key="1">
    <source>
        <dbReference type="SAM" id="MobiDB-lite"/>
    </source>
</evidence>
<reference evidence="2" key="1">
    <citation type="submission" date="2023-01" db="EMBL/GenBank/DDBJ databases">
        <title>Genome assembly of the deep-sea coral Lophelia pertusa.</title>
        <authorList>
            <person name="Herrera S."/>
            <person name="Cordes E."/>
        </authorList>
    </citation>
    <scope>NUCLEOTIDE SEQUENCE</scope>
    <source>
        <strain evidence="2">USNM1676648</strain>
        <tissue evidence="2">Polyp</tissue>
    </source>
</reference>
<evidence type="ECO:0000313" key="2">
    <source>
        <dbReference type="EMBL" id="KAJ7374901.1"/>
    </source>
</evidence>
<dbReference type="Proteomes" id="UP001163046">
    <property type="component" value="Unassembled WGS sequence"/>
</dbReference>
<feature type="region of interest" description="Disordered" evidence="1">
    <location>
        <begin position="93"/>
        <end position="227"/>
    </location>
</feature>
<proteinExistence type="predicted"/>
<keyword evidence="3" id="KW-1185">Reference proteome</keyword>
<name>A0A9W9Z4M9_9CNID</name>
<comment type="caution">
    <text evidence="2">The sequence shown here is derived from an EMBL/GenBank/DDBJ whole genome shotgun (WGS) entry which is preliminary data.</text>
</comment>
<feature type="compositionally biased region" description="Polar residues" evidence="1">
    <location>
        <begin position="128"/>
        <end position="153"/>
    </location>
</feature>
<evidence type="ECO:0008006" key="4">
    <source>
        <dbReference type="Google" id="ProtNLM"/>
    </source>
</evidence>
<dbReference type="AlphaFoldDB" id="A0A9W9Z4M9"/>
<organism evidence="2 3">
    <name type="scientific">Desmophyllum pertusum</name>
    <dbReference type="NCBI Taxonomy" id="174260"/>
    <lineage>
        <taxon>Eukaryota</taxon>
        <taxon>Metazoa</taxon>
        <taxon>Cnidaria</taxon>
        <taxon>Anthozoa</taxon>
        <taxon>Hexacorallia</taxon>
        <taxon>Scleractinia</taxon>
        <taxon>Caryophylliina</taxon>
        <taxon>Caryophylliidae</taxon>
        <taxon>Desmophyllum</taxon>
    </lineage>
</organism>
<protein>
    <recommendedName>
        <fullName evidence="4">SCP domain-containing protein</fullName>
    </recommendedName>
</protein>
<accession>A0A9W9Z4M9</accession>
<sequence length="347" mass="36263">MRLTPELNNAAQRYADQLARESKLRHDQNRQGQGENLALQCVSGSDADLVKKSVDTCNVNGTRMIAYESCCRINLHSMDMPIGNIYETVKPQKRTLSPGKYKVTGHMKPLPNGSINLHLSATKEGAEPNSQLPGQTTSPTETPQISSKPTTMGSEAPSKAPSSPGGGSSAPPPPIPGAGATKPPKPLPVAGELTLSWSKPGAGATKPPTPSPVAGATTPPTPSPGAGPLNLLLQARVLGPLNLLLQAPVLGPLNLLNHSRLLGNSHFLVQARVLGPLNLLLQARVLGPLNLLLQAPVLGPLNLLNHSCCWGTHTSCPSPGAGPTTLLLQAQVLGPLHLLQLLVQVHL</sequence>